<dbReference type="Proteomes" id="UP000284706">
    <property type="component" value="Unassembled WGS sequence"/>
</dbReference>
<dbReference type="STRING" id="231916.A0A409Y3A4"/>
<reference evidence="2 3" key="1">
    <citation type="journal article" date="2018" name="Evol. Lett.">
        <title>Horizontal gene cluster transfer increased hallucinogenic mushroom diversity.</title>
        <authorList>
            <person name="Reynolds H.T."/>
            <person name="Vijayakumar V."/>
            <person name="Gluck-Thaler E."/>
            <person name="Korotkin H.B."/>
            <person name="Matheny P.B."/>
            <person name="Slot J.C."/>
        </authorList>
    </citation>
    <scope>NUCLEOTIDE SEQUENCE [LARGE SCALE GENOMIC DNA]</scope>
    <source>
        <strain evidence="2 3">SRW20</strain>
    </source>
</reference>
<sequence>MSPKAGPSSHKTTNDISHLQVAITEPSRLDQDLSPEVSKFPLVWPNLEEFERWKAKEEKDNLIEFLSSRNYSHWVHRSSNRPDTVYYETQTLYFCSRHTYYKAKQDGGKKVKGGCPCRLVVRTYPGTNEVRAKYKSNHSHEIGQANAPFTRFRGRNKIVPRTTTRMTSSRSGQGREPNDWMKEQEVHGIIKRDESVPKGSFGVARESPSGPQAPQVSLPPISTILDKLRDEHPKFPFLASYVQRPATLASQCSSDSCDCSGSIARWRGSSGNQTAQSYMTTNSLQAQVALRPYVGKSKEYYSGPYAVTEAPNHNQSLSRWS</sequence>
<dbReference type="InParanoid" id="A0A409Y3A4"/>
<proteinExistence type="predicted"/>
<evidence type="ECO:0000313" key="3">
    <source>
        <dbReference type="Proteomes" id="UP000284706"/>
    </source>
</evidence>
<dbReference type="EMBL" id="NHYE01001243">
    <property type="protein sequence ID" value="PPQ97495.1"/>
    <property type="molecule type" value="Genomic_DNA"/>
</dbReference>
<evidence type="ECO:0000256" key="1">
    <source>
        <dbReference type="SAM" id="MobiDB-lite"/>
    </source>
</evidence>
<dbReference type="OrthoDB" id="3250747at2759"/>
<protein>
    <submittedName>
        <fullName evidence="2">Uncharacterized protein</fullName>
    </submittedName>
</protein>
<gene>
    <name evidence="2" type="ORF">CVT26_002723</name>
</gene>
<organism evidence="2 3">
    <name type="scientific">Gymnopilus dilepis</name>
    <dbReference type="NCBI Taxonomy" id="231916"/>
    <lineage>
        <taxon>Eukaryota</taxon>
        <taxon>Fungi</taxon>
        <taxon>Dikarya</taxon>
        <taxon>Basidiomycota</taxon>
        <taxon>Agaricomycotina</taxon>
        <taxon>Agaricomycetes</taxon>
        <taxon>Agaricomycetidae</taxon>
        <taxon>Agaricales</taxon>
        <taxon>Agaricineae</taxon>
        <taxon>Hymenogastraceae</taxon>
        <taxon>Gymnopilus</taxon>
    </lineage>
</organism>
<name>A0A409Y3A4_9AGAR</name>
<feature type="region of interest" description="Disordered" evidence="1">
    <location>
        <begin position="1"/>
        <end position="21"/>
    </location>
</feature>
<dbReference type="AlphaFoldDB" id="A0A409Y3A4"/>
<comment type="caution">
    <text evidence="2">The sequence shown here is derived from an EMBL/GenBank/DDBJ whole genome shotgun (WGS) entry which is preliminary data.</text>
</comment>
<keyword evidence="3" id="KW-1185">Reference proteome</keyword>
<evidence type="ECO:0000313" key="2">
    <source>
        <dbReference type="EMBL" id="PPQ97495.1"/>
    </source>
</evidence>
<accession>A0A409Y3A4</accession>